<dbReference type="PROSITE" id="PS50977">
    <property type="entry name" value="HTH_TETR_2"/>
    <property type="match status" value="1"/>
</dbReference>
<name>A0ABW6WB95_9ACTN</name>
<evidence type="ECO:0000256" key="1">
    <source>
        <dbReference type="ARBA" id="ARBA00023015"/>
    </source>
</evidence>
<dbReference type="SUPFAM" id="SSF46689">
    <property type="entry name" value="Homeodomain-like"/>
    <property type="match status" value="1"/>
</dbReference>
<dbReference type="Pfam" id="PF00440">
    <property type="entry name" value="TetR_N"/>
    <property type="match status" value="1"/>
</dbReference>
<evidence type="ECO:0000313" key="6">
    <source>
        <dbReference type="EMBL" id="MFF5290373.1"/>
    </source>
</evidence>
<dbReference type="PRINTS" id="PR00455">
    <property type="entry name" value="HTHTETR"/>
</dbReference>
<gene>
    <name evidence="6" type="ORF">ACFY35_13075</name>
</gene>
<dbReference type="Gene3D" id="1.10.357.10">
    <property type="entry name" value="Tetracycline Repressor, domain 2"/>
    <property type="match status" value="1"/>
</dbReference>
<evidence type="ECO:0000313" key="7">
    <source>
        <dbReference type="Proteomes" id="UP001602245"/>
    </source>
</evidence>
<dbReference type="PANTHER" id="PTHR30055">
    <property type="entry name" value="HTH-TYPE TRANSCRIPTIONAL REGULATOR RUTR"/>
    <property type="match status" value="1"/>
</dbReference>
<evidence type="ECO:0000256" key="4">
    <source>
        <dbReference type="PROSITE-ProRule" id="PRU00335"/>
    </source>
</evidence>
<dbReference type="PANTHER" id="PTHR30055:SF234">
    <property type="entry name" value="HTH-TYPE TRANSCRIPTIONAL REGULATOR BETI"/>
    <property type="match status" value="1"/>
</dbReference>
<organism evidence="6 7">
    <name type="scientific">Paractinoplanes globisporus</name>
    <dbReference type="NCBI Taxonomy" id="113565"/>
    <lineage>
        <taxon>Bacteria</taxon>
        <taxon>Bacillati</taxon>
        <taxon>Actinomycetota</taxon>
        <taxon>Actinomycetes</taxon>
        <taxon>Micromonosporales</taxon>
        <taxon>Micromonosporaceae</taxon>
        <taxon>Paractinoplanes</taxon>
    </lineage>
</organism>
<keyword evidence="3" id="KW-0804">Transcription</keyword>
<comment type="caution">
    <text evidence="6">The sequence shown here is derived from an EMBL/GenBank/DDBJ whole genome shotgun (WGS) entry which is preliminary data.</text>
</comment>
<feature type="domain" description="HTH tetR-type" evidence="5">
    <location>
        <begin position="11"/>
        <end position="71"/>
    </location>
</feature>
<accession>A0ABW6WB95</accession>
<dbReference type="InterPro" id="IPR001647">
    <property type="entry name" value="HTH_TetR"/>
</dbReference>
<keyword evidence="1" id="KW-0805">Transcription regulation</keyword>
<keyword evidence="7" id="KW-1185">Reference proteome</keyword>
<keyword evidence="2 4" id="KW-0238">DNA-binding</keyword>
<dbReference type="EMBL" id="JBIAZU010000002">
    <property type="protein sequence ID" value="MFF5290373.1"/>
    <property type="molecule type" value="Genomic_DNA"/>
</dbReference>
<sequence>MTQSAGVRPRGAGRAQLHETALRLFARDGVEGTSLQAIADEMGVTKAAVYYHYRSKDELVLGVLAPLFAELDAILDRAAAHRSRPARLDEFVVGMVGLIVDNHARFAVLVGDPYVSRLMASHHDLSGWWLRIVDEIIGPQPDAITPTALIVFLTGMTAPLTKSPVAGLDPETQRAQLIECGRRILQIRRRGT</sequence>
<feature type="DNA-binding region" description="H-T-H motif" evidence="4">
    <location>
        <begin position="34"/>
        <end position="53"/>
    </location>
</feature>
<evidence type="ECO:0000256" key="2">
    <source>
        <dbReference type="ARBA" id="ARBA00023125"/>
    </source>
</evidence>
<evidence type="ECO:0000256" key="3">
    <source>
        <dbReference type="ARBA" id="ARBA00023163"/>
    </source>
</evidence>
<dbReference type="Proteomes" id="UP001602245">
    <property type="component" value="Unassembled WGS sequence"/>
</dbReference>
<dbReference type="InterPro" id="IPR050109">
    <property type="entry name" value="HTH-type_TetR-like_transc_reg"/>
</dbReference>
<proteinExistence type="predicted"/>
<dbReference type="RefSeq" id="WP_157295542.1">
    <property type="nucleotide sequence ID" value="NZ_JBIAZU010000002.1"/>
</dbReference>
<reference evidence="6 7" key="1">
    <citation type="submission" date="2024-10" db="EMBL/GenBank/DDBJ databases">
        <title>The Natural Products Discovery Center: Release of the First 8490 Sequenced Strains for Exploring Actinobacteria Biosynthetic Diversity.</title>
        <authorList>
            <person name="Kalkreuter E."/>
            <person name="Kautsar S.A."/>
            <person name="Yang D."/>
            <person name="Bader C.D."/>
            <person name="Teijaro C.N."/>
            <person name="Fluegel L."/>
            <person name="Davis C.M."/>
            <person name="Simpson J.R."/>
            <person name="Lauterbach L."/>
            <person name="Steele A.D."/>
            <person name="Gui C."/>
            <person name="Meng S."/>
            <person name="Li G."/>
            <person name="Viehrig K."/>
            <person name="Ye F."/>
            <person name="Su P."/>
            <person name="Kiefer A.F."/>
            <person name="Nichols A."/>
            <person name="Cepeda A.J."/>
            <person name="Yan W."/>
            <person name="Fan B."/>
            <person name="Jiang Y."/>
            <person name="Adhikari A."/>
            <person name="Zheng C.-J."/>
            <person name="Schuster L."/>
            <person name="Cowan T.M."/>
            <person name="Smanski M.J."/>
            <person name="Chevrette M.G."/>
            <person name="De Carvalho L.P.S."/>
            <person name="Shen B."/>
        </authorList>
    </citation>
    <scope>NUCLEOTIDE SEQUENCE [LARGE SCALE GENOMIC DNA]</scope>
    <source>
        <strain evidence="6 7">NPDC000087</strain>
    </source>
</reference>
<dbReference type="InterPro" id="IPR009057">
    <property type="entry name" value="Homeodomain-like_sf"/>
</dbReference>
<protein>
    <submittedName>
        <fullName evidence="6">TetR/AcrR family transcriptional regulator</fullName>
    </submittedName>
</protein>
<evidence type="ECO:0000259" key="5">
    <source>
        <dbReference type="PROSITE" id="PS50977"/>
    </source>
</evidence>